<dbReference type="OrthoDB" id="16157at10239"/>
<keyword evidence="2" id="KW-1185">Reference proteome</keyword>
<dbReference type="RefSeq" id="YP_004323713.1">
    <property type="nucleotide sequence ID" value="NC_015285.1"/>
</dbReference>
<reference evidence="1 2" key="1">
    <citation type="journal article" date="2010" name="Environ. Microbiol.">
        <title>Genomic analysis of oceanic cyanobacterial myoviruses compared with T4-like myoviruses from diverse hosts and environments.</title>
        <authorList>
            <person name="Sullivan M.B."/>
            <person name="Huang K.H."/>
            <person name="Ignacio-Espinoza J.C."/>
            <person name="Berlin A.M."/>
            <person name="Kelly L."/>
            <person name="Weigele P.R."/>
            <person name="DeFrancesco A.S."/>
            <person name="Kern S.E."/>
            <person name="Thompson L.R."/>
            <person name="Young S."/>
            <person name="Yandava C."/>
            <person name="Fu R."/>
            <person name="Krastins B."/>
            <person name="Chase M."/>
            <person name="Sarracino D."/>
            <person name="Osburne M.S."/>
            <person name="Henn M.R."/>
            <person name="Chisholm S.W."/>
        </authorList>
    </citation>
    <scope>NUCLEOTIDE SEQUENCE [LARGE SCALE GENOMIC DNA]</scope>
    <source>
        <strain evidence="1">Syn33</strain>
    </source>
</reference>
<evidence type="ECO:0000313" key="1">
    <source>
        <dbReference type="EMBL" id="ADO99677.1"/>
    </source>
</evidence>
<gene>
    <name evidence="1" type="ORF">Syn33_106</name>
</gene>
<name>E3SQZ3_9CAUD</name>
<evidence type="ECO:0000313" key="2">
    <source>
        <dbReference type="Proteomes" id="UP000006537"/>
    </source>
</evidence>
<dbReference type="GeneID" id="10328242"/>
<protein>
    <submittedName>
        <fullName evidence="1">Uncharacterized protein</fullName>
    </submittedName>
</protein>
<proteinExistence type="predicted"/>
<sequence>MELLMKSYNEFISESVNISGDLNGNLYINSQPEEPQQVGETYTADVLYKGELYNIEFVSEGSPTKNELVEMLQGEYPGAMVQGIYPVEKSKLNITKSNKVTIDGEGHKYGAF</sequence>
<dbReference type="Proteomes" id="UP000006537">
    <property type="component" value="Segment"/>
</dbReference>
<dbReference type="EMBL" id="GU071108">
    <property type="protein sequence ID" value="ADO99677.1"/>
    <property type="molecule type" value="Genomic_DNA"/>
</dbReference>
<organism evidence="1 2">
    <name type="scientific">Prochlorococcus phage Syn33</name>
    <dbReference type="NCBI Taxonomy" id="444878"/>
    <lineage>
        <taxon>Viruses</taxon>
        <taxon>Duplodnaviria</taxon>
        <taxon>Heunggongvirae</taxon>
        <taxon>Uroviricota</taxon>
        <taxon>Caudoviricetes</taxon>
        <taxon>Pantevenvirales</taxon>
        <taxon>Kyanoviridae</taxon>
        <taxon>Brizovirus</taxon>
        <taxon>Brizovirus syn33</taxon>
    </lineage>
</organism>
<dbReference type="KEGG" id="vg:10328242"/>
<accession>E3SQZ3</accession>